<evidence type="ECO:0000256" key="4">
    <source>
        <dbReference type="ARBA" id="ARBA00022827"/>
    </source>
</evidence>
<comment type="similarity">
    <text evidence="2">Belongs to the acyl-CoA dehydrogenase family.</text>
</comment>
<evidence type="ECO:0000313" key="8">
    <source>
        <dbReference type="Proteomes" id="UP000192536"/>
    </source>
</evidence>
<keyword evidence="5" id="KW-0472">Membrane</keyword>
<dbReference type="InterPro" id="IPR009100">
    <property type="entry name" value="AcylCoA_DH/oxidase_NM_dom_sf"/>
</dbReference>
<evidence type="ECO:0000256" key="3">
    <source>
        <dbReference type="ARBA" id="ARBA00022630"/>
    </source>
</evidence>
<dbReference type="SUPFAM" id="SSF56645">
    <property type="entry name" value="Acyl-CoA dehydrogenase NM domain-like"/>
    <property type="match status" value="1"/>
</dbReference>
<dbReference type="GeneID" id="93565080"/>
<comment type="cofactor">
    <cofactor evidence="1">
        <name>FAD</name>
        <dbReference type="ChEBI" id="CHEBI:57692"/>
    </cofactor>
</comment>
<dbReference type="Gene3D" id="1.20.140.10">
    <property type="entry name" value="Butyryl-CoA Dehydrogenase, subunit A, domain 3"/>
    <property type="match status" value="1"/>
</dbReference>
<feature type="domain" description="Acyl-CoA dehydrogenase/oxidase C-terminal" evidence="6">
    <location>
        <begin position="231"/>
        <end position="363"/>
    </location>
</feature>
<keyword evidence="5" id="KW-0812">Transmembrane</keyword>
<keyword evidence="3" id="KW-0285">Flavoprotein</keyword>
<sequence length="553" mass="60583">MNITEAMHQLRDLQARSPSLRPAFILALDEAAELNQAAEAGLDAIGIPSLLATDESGQPAVAMPELMRLLRTLCERDLGLGLGYILTTFMAATNVWVAGSSEQKAQCNALLAAGKKISIAYHELEHGNDFAANELTAQPVPGGYLLQGRKQVINNIGRAGAVVLQARTSPEQGMRTHSLFLVDTQLLASEQHHKLPRFATQGVRGCQISGIEFEACFIPDACLLGKEGFAFSYALTAFQITRALLPGISLGTIDSALAITARYASQRTLYGNNLLTIPNVRAELTLAWLDYALCDNLSYVAARGLHTVPAEMSVLGSLCKAQVPLRMRTVLKKLALVLGSRYYLREGEAALFEKIMRDYPVVSLGHASSFTCQASLIPQLPLIFKRFNTPREDLQQSLILLFSPQVKHAFTTGALKLTSSGKDLLLHSIHYWPEHVGALMRSQSISQPDGDLLLQRLGMLHSHCVQLSETTFAADEYQAFETVQRYAWIQSALATVGRWCLDSTSPFAGDVNYLVTCLDFVFSQLRHCPFYPDPKVEGNILAYLQSRSEARGG</sequence>
<dbReference type="PANTHER" id="PTHR43884">
    <property type="entry name" value="ACYL-COA DEHYDROGENASE"/>
    <property type="match status" value="1"/>
</dbReference>
<dbReference type="InterPro" id="IPR036250">
    <property type="entry name" value="AcylCo_DH-like_C"/>
</dbReference>
<dbReference type="Pfam" id="PF00441">
    <property type="entry name" value="Acyl-CoA_dh_1"/>
    <property type="match status" value="1"/>
</dbReference>
<dbReference type="PANTHER" id="PTHR43884:SF19">
    <property type="entry name" value="ACYL-COA DEHYDROGENASE FADE4-RELATED"/>
    <property type="match status" value="1"/>
</dbReference>
<dbReference type="InterPro" id="IPR037069">
    <property type="entry name" value="AcylCoA_DH/ox_N_sf"/>
</dbReference>
<organism evidence="7 8">
    <name type="scientific">Rouxiella badensis</name>
    <dbReference type="NCBI Taxonomy" id="1646377"/>
    <lineage>
        <taxon>Bacteria</taxon>
        <taxon>Pseudomonadati</taxon>
        <taxon>Pseudomonadota</taxon>
        <taxon>Gammaproteobacteria</taxon>
        <taxon>Enterobacterales</taxon>
        <taxon>Yersiniaceae</taxon>
        <taxon>Rouxiella</taxon>
    </lineage>
</organism>
<dbReference type="AlphaFoldDB" id="A0A1X0WH29"/>
<evidence type="ECO:0000259" key="6">
    <source>
        <dbReference type="Pfam" id="PF00441"/>
    </source>
</evidence>
<dbReference type="CDD" id="cd00567">
    <property type="entry name" value="ACAD"/>
    <property type="match status" value="1"/>
</dbReference>
<dbReference type="GO" id="GO:0050660">
    <property type="term" value="F:flavin adenine dinucleotide binding"/>
    <property type="evidence" value="ECO:0007669"/>
    <property type="project" value="InterPro"/>
</dbReference>
<keyword evidence="8" id="KW-1185">Reference proteome</keyword>
<protein>
    <recommendedName>
        <fullName evidence="6">Acyl-CoA dehydrogenase/oxidase C-terminal domain-containing protein</fullName>
    </recommendedName>
</protein>
<feature type="transmembrane region" description="Helical" evidence="5">
    <location>
        <begin position="78"/>
        <end position="97"/>
    </location>
</feature>
<evidence type="ECO:0000256" key="5">
    <source>
        <dbReference type="SAM" id="Phobius"/>
    </source>
</evidence>
<dbReference type="GO" id="GO:0003995">
    <property type="term" value="F:acyl-CoA dehydrogenase activity"/>
    <property type="evidence" value="ECO:0007669"/>
    <property type="project" value="TreeGrafter"/>
</dbReference>
<dbReference type="SUPFAM" id="SSF47203">
    <property type="entry name" value="Acyl-CoA dehydrogenase C-terminal domain-like"/>
    <property type="match status" value="1"/>
</dbReference>
<name>A0A1X0WH29_9GAMM</name>
<evidence type="ECO:0000256" key="1">
    <source>
        <dbReference type="ARBA" id="ARBA00001974"/>
    </source>
</evidence>
<accession>A0A1X0WH29</accession>
<dbReference type="Gene3D" id="2.40.110.10">
    <property type="entry name" value="Butyryl-CoA Dehydrogenase, subunit A, domain 2"/>
    <property type="match status" value="1"/>
</dbReference>
<dbReference type="Gene3D" id="1.10.540.10">
    <property type="entry name" value="Acyl-CoA dehydrogenase/oxidase, N-terminal domain"/>
    <property type="match status" value="1"/>
</dbReference>
<dbReference type="Proteomes" id="UP000192536">
    <property type="component" value="Unassembled WGS sequence"/>
</dbReference>
<gene>
    <name evidence="7" type="ORF">BS640_07170</name>
</gene>
<dbReference type="GO" id="GO:0005886">
    <property type="term" value="C:plasma membrane"/>
    <property type="evidence" value="ECO:0007669"/>
    <property type="project" value="TreeGrafter"/>
</dbReference>
<reference evidence="7 8" key="1">
    <citation type="journal article" date="2017" name="Int. J. Syst. Evol. Microbiol.">
        <title>Rouxiella badensis sp. nov. and Rouxiella silvae sp. nov. isolated from peat bog soil in Germany and emendation of the genus description.</title>
        <authorList>
            <person name="Le Fleche-Mateos A."/>
            <person name="Kugler J.H."/>
            <person name="Hansen S.H."/>
            <person name="Syldatk C."/>
            <person name="Hausmann R."/>
            <person name="Lomprez F."/>
            <person name="Vandenbogaert M."/>
            <person name="Manuguerra J.C."/>
            <person name="Grimont P.A."/>
        </authorList>
    </citation>
    <scope>NUCLEOTIDE SEQUENCE [LARGE SCALE GENOMIC DNA]</scope>
    <source>
        <strain evidence="7 8">DSM 100043</strain>
    </source>
</reference>
<dbReference type="STRING" id="1646377.BS640_07170"/>
<dbReference type="InterPro" id="IPR009075">
    <property type="entry name" value="AcylCo_DH/oxidase_C"/>
</dbReference>
<dbReference type="RefSeq" id="WP_017492602.1">
    <property type="nucleotide sequence ID" value="NZ_CAUQAZ010000034.1"/>
</dbReference>
<comment type="caution">
    <text evidence="7">The sequence shown here is derived from an EMBL/GenBank/DDBJ whole genome shotgun (WGS) entry which is preliminary data.</text>
</comment>
<dbReference type="EMBL" id="MRWE01000009">
    <property type="protein sequence ID" value="ORJ26107.1"/>
    <property type="molecule type" value="Genomic_DNA"/>
</dbReference>
<evidence type="ECO:0000256" key="2">
    <source>
        <dbReference type="ARBA" id="ARBA00009347"/>
    </source>
</evidence>
<proteinExistence type="inferred from homology"/>
<dbReference type="InterPro" id="IPR046373">
    <property type="entry name" value="Acyl-CoA_Oxase/DH_mid-dom_sf"/>
</dbReference>
<keyword evidence="5" id="KW-1133">Transmembrane helix</keyword>
<evidence type="ECO:0000313" key="7">
    <source>
        <dbReference type="EMBL" id="ORJ26107.1"/>
    </source>
</evidence>
<keyword evidence="4" id="KW-0274">FAD</keyword>